<dbReference type="PANTHER" id="PTHR24171:SF9">
    <property type="entry name" value="ANKYRIN REPEAT DOMAIN-CONTAINING PROTEIN 39"/>
    <property type="match status" value="1"/>
</dbReference>
<dbReference type="SUPFAM" id="SSF48403">
    <property type="entry name" value="Ankyrin repeat"/>
    <property type="match status" value="1"/>
</dbReference>
<evidence type="ECO:0000256" key="1">
    <source>
        <dbReference type="ARBA" id="ARBA00022737"/>
    </source>
</evidence>
<feature type="repeat" description="ANK" evidence="3">
    <location>
        <begin position="44"/>
        <end position="68"/>
    </location>
</feature>
<evidence type="ECO:0000313" key="4">
    <source>
        <dbReference type="EMBL" id="KAL0371220.1"/>
    </source>
</evidence>
<feature type="repeat" description="ANK" evidence="3">
    <location>
        <begin position="78"/>
        <end position="110"/>
    </location>
</feature>
<dbReference type="Gene3D" id="1.25.40.20">
    <property type="entry name" value="Ankyrin repeat-containing domain"/>
    <property type="match status" value="1"/>
</dbReference>
<dbReference type="Pfam" id="PF12796">
    <property type="entry name" value="Ank_2"/>
    <property type="match status" value="1"/>
</dbReference>
<organism evidence="4">
    <name type="scientific">Sesamum angustifolium</name>
    <dbReference type="NCBI Taxonomy" id="2727405"/>
    <lineage>
        <taxon>Eukaryota</taxon>
        <taxon>Viridiplantae</taxon>
        <taxon>Streptophyta</taxon>
        <taxon>Embryophyta</taxon>
        <taxon>Tracheophyta</taxon>
        <taxon>Spermatophyta</taxon>
        <taxon>Magnoliopsida</taxon>
        <taxon>eudicotyledons</taxon>
        <taxon>Gunneridae</taxon>
        <taxon>Pentapetalae</taxon>
        <taxon>asterids</taxon>
        <taxon>lamiids</taxon>
        <taxon>Lamiales</taxon>
        <taxon>Pedaliaceae</taxon>
        <taxon>Sesamum</taxon>
    </lineage>
</organism>
<evidence type="ECO:0000256" key="3">
    <source>
        <dbReference type="PROSITE-ProRule" id="PRU00023"/>
    </source>
</evidence>
<comment type="caution">
    <text evidence="4">The sequence shown here is derived from an EMBL/GenBank/DDBJ whole genome shotgun (WGS) entry which is preliminary data.</text>
</comment>
<dbReference type="PANTHER" id="PTHR24171">
    <property type="entry name" value="ANKYRIN REPEAT DOMAIN-CONTAINING PROTEIN 39-RELATED"/>
    <property type="match status" value="1"/>
</dbReference>
<reference evidence="4" key="2">
    <citation type="journal article" date="2024" name="Plant">
        <title>Genomic evolution and insights into agronomic trait innovations of Sesamum species.</title>
        <authorList>
            <person name="Miao H."/>
            <person name="Wang L."/>
            <person name="Qu L."/>
            <person name="Liu H."/>
            <person name="Sun Y."/>
            <person name="Le M."/>
            <person name="Wang Q."/>
            <person name="Wei S."/>
            <person name="Zheng Y."/>
            <person name="Lin W."/>
            <person name="Duan Y."/>
            <person name="Cao H."/>
            <person name="Xiong S."/>
            <person name="Wang X."/>
            <person name="Wei L."/>
            <person name="Li C."/>
            <person name="Ma Q."/>
            <person name="Ju M."/>
            <person name="Zhao R."/>
            <person name="Li G."/>
            <person name="Mu C."/>
            <person name="Tian Q."/>
            <person name="Mei H."/>
            <person name="Zhang T."/>
            <person name="Gao T."/>
            <person name="Zhang H."/>
        </authorList>
    </citation>
    <scope>NUCLEOTIDE SEQUENCE</scope>
    <source>
        <strain evidence="4">G01</strain>
    </source>
</reference>
<dbReference type="PROSITE" id="PS50088">
    <property type="entry name" value="ANK_REPEAT"/>
    <property type="match status" value="2"/>
</dbReference>
<dbReference type="AlphaFoldDB" id="A0AAW2QTS1"/>
<keyword evidence="2 3" id="KW-0040">ANK repeat</keyword>
<reference evidence="4" key="1">
    <citation type="submission" date="2020-06" db="EMBL/GenBank/DDBJ databases">
        <authorList>
            <person name="Li T."/>
            <person name="Hu X."/>
            <person name="Zhang T."/>
            <person name="Song X."/>
            <person name="Zhang H."/>
            <person name="Dai N."/>
            <person name="Sheng W."/>
            <person name="Hou X."/>
            <person name="Wei L."/>
        </authorList>
    </citation>
    <scope>NUCLEOTIDE SEQUENCE</scope>
    <source>
        <strain evidence="4">G01</strain>
        <tissue evidence="4">Leaf</tissue>
    </source>
</reference>
<dbReference type="EMBL" id="JACGWK010000002">
    <property type="protein sequence ID" value="KAL0371220.1"/>
    <property type="molecule type" value="Genomic_DNA"/>
</dbReference>
<dbReference type="SMART" id="SM00248">
    <property type="entry name" value="ANK"/>
    <property type="match status" value="3"/>
</dbReference>
<gene>
    <name evidence="4" type="ORF">Sangu_0440100</name>
</gene>
<dbReference type="InterPro" id="IPR036770">
    <property type="entry name" value="Ankyrin_rpt-contain_sf"/>
</dbReference>
<evidence type="ECO:0000256" key="2">
    <source>
        <dbReference type="ARBA" id="ARBA00023043"/>
    </source>
</evidence>
<sequence length="210" mass="22782">MIIQNPATPFGAIFSNLTLKSECAEDLDIGEGLTGTYMRVRDGRGRTALHVAAAAGKRQICEYLIDEGILDVNVQDEKCRSPLHHAVGHRHGDIAEYLVSVGACTSQRDKRAFTPLHYAAEKDNADEASFDLLECPMVSTFQTLVDLGDGFSGSNFNLLIGAGSGKHGKLDNCAELSISHGFLYLSFVQGKSSGRVPTVNVKDTKYRKMT</sequence>
<protein>
    <submittedName>
        <fullName evidence="4">Uncharacterized protein</fullName>
    </submittedName>
</protein>
<accession>A0AAW2QTS1</accession>
<dbReference type="PROSITE" id="PS50297">
    <property type="entry name" value="ANK_REP_REGION"/>
    <property type="match status" value="1"/>
</dbReference>
<keyword evidence="1" id="KW-0677">Repeat</keyword>
<name>A0AAW2QTS1_9LAMI</name>
<proteinExistence type="predicted"/>
<dbReference type="InterPro" id="IPR002110">
    <property type="entry name" value="Ankyrin_rpt"/>
</dbReference>